<evidence type="ECO:0000256" key="2">
    <source>
        <dbReference type="ARBA" id="ARBA00002035"/>
    </source>
</evidence>
<dbReference type="SMART" id="SM00702">
    <property type="entry name" value="P4Hc"/>
    <property type="match status" value="1"/>
</dbReference>
<reference evidence="13" key="1">
    <citation type="submission" date="2021-03" db="EMBL/GenBank/DDBJ databases">
        <authorList>
            <person name="Bekaert M."/>
        </authorList>
    </citation>
    <scope>NUCLEOTIDE SEQUENCE</scope>
</reference>
<organism evidence="13 14">
    <name type="scientific">Mytilus edulis</name>
    <name type="common">Blue mussel</name>
    <dbReference type="NCBI Taxonomy" id="6550"/>
    <lineage>
        <taxon>Eukaryota</taxon>
        <taxon>Metazoa</taxon>
        <taxon>Spiralia</taxon>
        <taxon>Lophotrochozoa</taxon>
        <taxon>Mollusca</taxon>
        <taxon>Bivalvia</taxon>
        <taxon>Autobranchia</taxon>
        <taxon>Pteriomorphia</taxon>
        <taxon>Mytilida</taxon>
        <taxon>Mytiloidea</taxon>
        <taxon>Mytilidae</taxon>
        <taxon>Mytilinae</taxon>
        <taxon>Mytilus</taxon>
    </lineage>
</organism>
<feature type="chain" id="PRO_5035716059" description="procollagen-proline 4-dioxygenase" evidence="11">
    <location>
        <begin position="24"/>
        <end position="546"/>
    </location>
</feature>
<dbReference type="OrthoDB" id="420380at2759"/>
<evidence type="ECO:0000256" key="8">
    <source>
        <dbReference type="ARBA" id="ARBA00022964"/>
    </source>
</evidence>
<evidence type="ECO:0000256" key="4">
    <source>
        <dbReference type="ARBA" id="ARBA00006511"/>
    </source>
</evidence>
<dbReference type="Pfam" id="PF13640">
    <property type="entry name" value="2OG-FeII_Oxy_3"/>
    <property type="match status" value="1"/>
</dbReference>
<dbReference type="PANTHER" id="PTHR10869:SF244">
    <property type="entry name" value="PROLYL 4-HYDROXYLASE SUBUNIT ALPHA-2"/>
    <property type="match status" value="1"/>
</dbReference>
<keyword evidence="14" id="KW-1185">Reference proteome</keyword>
<dbReference type="GO" id="GO:0005788">
    <property type="term" value="C:endoplasmic reticulum lumen"/>
    <property type="evidence" value="ECO:0007669"/>
    <property type="project" value="UniProtKB-SubCell"/>
</dbReference>
<dbReference type="GO" id="GO:0031418">
    <property type="term" value="F:L-ascorbic acid binding"/>
    <property type="evidence" value="ECO:0007669"/>
    <property type="project" value="UniProtKB-KW"/>
</dbReference>
<evidence type="ECO:0000313" key="14">
    <source>
        <dbReference type="Proteomes" id="UP000683360"/>
    </source>
</evidence>
<dbReference type="Pfam" id="PF08336">
    <property type="entry name" value="P4Ha_N"/>
    <property type="match status" value="1"/>
</dbReference>
<dbReference type="InterPro" id="IPR013547">
    <property type="entry name" value="P4H_N"/>
</dbReference>
<comment type="caution">
    <text evidence="13">The sequence shown here is derived from an EMBL/GenBank/DDBJ whole genome shotgun (WGS) entry which is preliminary data.</text>
</comment>
<proteinExistence type="inferred from homology"/>
<dbReference type="InterPro" id="IPR006620">
    <property type="entry name" value="Pro_4_hyd_alph"/>
</dbReference>
<dbReference type="AlphaFoldDB" id="A0A8S3TLM7"/>
<comment type="function">
    <text evidence="2">Catalyzes the post-translational formation of 4-hydroxyproline in -Xaa-Pro-Gly- sequences in collagens and other proteins.</text>
</comment>
<dbReference type="InterPro" id="IPR005123">
    <property type="entry name" value="Oxoglu/Fe-dep_dioxygenase_dom"/>
</dbReference>
<evidence type="ECO:0000256" key="6">
    <source>
        <dbReference type="ARBA" id="ARBA00022723"/>
    </source>
</evidence>
<sequence length="546" mass="63084">MMNLSSALVYFFLGCILTPVLHGEVFSSIYKLKLLAKKEENLLRILKQYNDSLVRGTTNNTPVSDMRLFAHLESSVNISCRDESYPENPLNVLHLLNRYINMWPSIPDIVLCDSCAISERERDFNQSYHNLKKGITDWPKQHELQAAVRSFLRLRTTYYLDISKVIQGNINEEKTEPLSLSLIQLIIKEAEYIKMWDEALLWSDALLDLLPELTSTNISTTAMFIDQIKARILHKASFTADAADLLKIHLKKVGVLSIQEDYTKYKKELKEYPKKNVPKMWPFNEQELDSIQKQLCRGVIRKSNKELSSLSCYMVETIIPYFKSKAEEVNKDPKILIFHEVITENEIAYFKEESYKVFIRSGLQNYGRKEDANEEIRLSYTGWVFEKDAISRRISKRIGLITKLDITERNVLSSSESYQVANYGIGGYFKPHLDNLHNPIWRQPVQSDAKFVKGSGDRIATWMFYLNDVRAGGATVFPRINTRIPVTKGSAAFWYNILPNGEVDERVLHGGCPVLLGSKWICTKWIREEGQMFRRPCKLHFNATVH</sequence>
<keyword evidence="7" id="KW-0847">Vitamin C</keyword>
<dbReference type="InterPro" id="IPR045054">
    <property type="entry name" value="P4HA-like"/>
</dbReference>
<comment type="similarity">
    <text evidence="4">Belongs to the P4HA family.</text>
</comment>
<evidence type="ECO:0000256" key="5">
    <source>
        <dbReference type="ARBA" id="ARBA00012269"/>
    </source>
</evidence>
<gene>
    <name evidence="13" type="ORF">MEDL_44878</name>
</gene>
<name>A0A8S3TLM7_MYTED</name>
<evidence type="ECO:0000259" key="12">
    <source>
        <dbReference type="PROSITE" id="PS51471"/>
    </source>
</evidence>
<dbReference type="EC" id="1.14.11.2" evidence="5"/>
<dbReference type="InterPro" id="IPR044862">
    <property type="entry name" value="Pro_4_hyd_alph_FE2OG_OXY"/>
</dbReference>
<keyword evidence="6" id="KW-0479">Metal-binding</keyword>
<dbReference type="Gene3D" id="2.60.120.620">
    <property type="entry name" value="q2cbj1_9rhob like domain"/>
    <property type="match status" value="1"/>
</dbReference>
<evidence type="ECO:0000256" key="11">
    <source>
        <dbReference type="SAM" id="SignalP"/>
    </source>
</evidence>
<dbReference type="EMBL" id="CAJPWZ010002165">
    <property type="protein sequence ID" value="CAG2232137.1"/>
    <property type="molecule type" value="Genomic_DNA"/>
</dbReference>
<protein>
    <recommendedName>
        <fullName evidence="5">procollagen-proline 4-dioxygenase</fullName>
        <ecNumber evidence="5">1.14.11.2</ecNumber>
    </recommendedName>
</protein>
<keyword evidence="11" id="KW-0732">Signal</keyword>
<comment type="cofactor">
    <cofactor evidence="1">
        <name>L-ascorbate</name>
        <dbReference type="ChEBI" id="CHEBI:38290"/>
    </cofactor>
</comment>
<feature type="signal peptide" evidence="11">
    <location>
        <begin position="1"/>
        <end position="23"/>
    </location>
</feature>
<dbReference type="GO" id="GO:0004656">
    <property type="term" value="F:procollagen-proline 4-dioxygenase activity"/>
    <property type="evidence" value="ECO:0007669"/>
    <property type="project" value="UniProtKB-EC"/>
</dbReference>
<dbReference type="GO" id="GO:0005506">
    <property type="term" value="F:iron ion binding"/>
    <property type="evidence" value="ECO:0007669"/>
    <property type="project" value="InterPro"/>
</dbReference>
<dbReference type="PANTHER" id="PTHR10869">
    <property type="entry name" value="PROLYL 4-HYDROXYLASE ALPHA SUBUNIT"/>
    <property type="match status" value="1"/>
</dbReference>
<accession>A0A8S3TLM7</accession>
<dbReference type="PROSITE" id="PS51471">
    <property type="entry name" value="FE2OG_OXY"/>
    <property type="match status" value="1"/>
</dbReference>
<evidence type="ECO:0000256" key="3">
    <source>
        <dbReference type="ARBA" id="ARBA00004319"/>
    </source>
</evidence>
<evidence type="ECO:0000256" key="7">
    <source>
        <dbReference type="ARBA" id="ARBA00022896"/>
    </source>
</evidence>
<evidence type="ECO:0000256" key="9">
    <source>
        <dbReference type="ARBA" id="ARBA00023002"/>
    </source>
</evidence>
<evidence type="ECO:0000256" key="10">
    <source>
        <dbReference type="ARBA" id="ARBA00023004"/>
    </source>
</evidence>
<evidence type="ECO:0000256" key="1">
    <source>
        <dbReference type="ARBA" id="ARBA00001961"/>
    </source>
</evidence>
<comment type="subcellular location">
    <subcellularLocation>
        <location evidence="3">Endoplasmic reticulum lumen</location>
    </subcellularLocation>
</comment>
<evidence type="ECO:0000313" key="13">
    <source>
        <dbReference type="EMBL" id="CAG2232137.1"/>
    </source>
</evidence>
<keyword evidence="8" id="KW-0223">Dioxygenase</keyword>
<dbReference type="Proteomes" id="UP000683360">
    <property type="component" value="Unassembled WGS sequence"/>
</dbReference>
<feature type="domain" description="Fe2OG dioxygenase" evidence="12">
    <location>
        <begin position="414"/>
        <end position="528"/>
    </location>
</feature>
<keyword evidence="9 13" id="KW-0560">Oxidoreductase</keyword>
<keyword evidence="10" id="KW-0408">Iron</keyword>